<dbReference type="RefSeq" id="WP_014802280.1">
    <property type="nucleotide sequence ID" value="NC_018020.1"/>
</dbReference>
<dbReference type="AlphaFoldDB" id="I4B3A6"/>
<feature type="transmembrane region" description="Helical" evidence="3">
    <location>
        <begin position="224"/>
        <end position="246"/>
    </location>
</feature>
<dbReference type="GO" id="GO:0006171">
    <property type="term" value="P:cAMP biosynthetic process"/>
    <property type="evidence" value="ECO:0007669"/>
    <property type="project" value="TreeGrafter"/>
</dbReference>
<keyword evidence="3" id="KW-0472">Membrane</keyword>
<dbReference type="SUPFAM" id="SSF55073">
    <property type="entry name" value="Nucleotide cyclase"/>
    <property type="match status" value="1"/>
</dbReference>
<dbReference type="PATRIC" id="fig|869212.3.peg.1097"/>
<dbReference type="InterPro" id="IPR029787">
    <property type="entry name" value="Nucleotide_cyclase"/>
</dbReference>
<dbReference type="STRING" id="869212.Turpa_1115"/>
<feature type="signal peptide" evidence="4">
    <location>
        <begin position="1"/>
        <end position="19"/>
    </location>
</feature>
<feature type="transmembrane region" description="Helical" evidence="3">
    <location>
        <begin position="350"/>
        <end position="370"/>
    </location>
</feature>
<dbReference type="SUPFAM" id="SSF49785">
    <property type="entry name" value="Galactose-binding domain-like"/>
    <property type="match status" value="1"/>
</dbReference>
<proteinExistence type="predicted"/>
<dbReference type="GO" id="GO:0035556">
    <property type="term" value="P:intracellular signal transduction"/>
    <property type="evidence" value="ECO:0007669"/>
    <property type="project" value="InterPro"/>
</dbReference>
<keyword evidence="1" id="KW-0378">Hydrolase</keyword>
<evidence type="ECO:0000259" key="5">
    <source>
        <dbReference type="PROSITE" id="PS50125"/>
    </source>
</evidence>
<dbReference type="SMART" id="SM00044">
    <property type="entry name" value="CYCc"/>
    <property type="match status" value="1"/>
</dbReference>
<evidence type="ECO:0000313" key="7">
    <source>
        <dbReference type="Proteomes" id="UP000006048"/>
    </source>
</evidence>
<evidence type="ECO:0000256" key="2">
    <source>
        <dbReference type="ARBA" id="ARBA00023295"/>
    </source>
</evidence>
<sequence length="707" mass="78820">MKLSNKSLIVILCVGSLFADNPPETQPPAPVHVTAGKMIDMNSGWQFEASDSASYAKPDFDDRKWKTLPLEREWRFYGVEYDGVAWYRKNFTVAPELAGQNIGLALPALTAAYQLFLNGQLIGTVGKIGGTGKAEHVREDVQYFELSAALLASPPKTNVLALRIASLGGIGGGFAGLDFFLGPKEIIYERHFVTFVLFSLMAGAFFVIGLYYLILYFARRDADAALWFGLLAICQGAFTLGMKAMVYKFFDNYVANMIFMHTTVILFPTLLLHFGHSFFSIKRDWFLRTIDIACGLGALLFGVHFLVPGMEGFYVIYQLPAHVVLILVAMIRFIWLNWSGYKNGVAASRVVAAGGLLFFLCVAAEGLSYLDFLPIIKMSDIGFLVLIFSMAMALAIQLSKVWHEKEEAQRQAFESQALLTRAYARFVPLEFLQQLNKQSITEVSLGDQVQKDMGVMFSDIRDFTTLAETMQPDDLFRFVNSYLFRLAPIFSQHQGYIDKYIGDAIMVLFHGNMDAAVKGCIAVLEDIVEYNRDRAKAGYKPISIGIGLNYGRLTLGTVGNPERMDGTVLSDEVNLASRIEGLTKLYKVDMIVTDKVVGQLSDPSAFDLRQIDRVRVKGKLAPTTIYECFATDNIAVREKKKAMQGRWATALQEYYARQFKSAQSLFGQIDATVGGDKIAKLYVRRCQELAVAELAADWDGTHSHKSK</sequence>
<gene>
    <name evidence="6" type="ordered locus">Turpa_1115</name>
</gene>
<accession>I4B3A6</accession>
<dbReference type="GO" id="GO:0004553">
    <property type="term" value="F:hydrolase activity, hydrolyzing O-glycosyl compounds"/>
    <property type="evidence" value="ECO:0007669"/>
    <property type="project" value="UniProtKB-ARBA"/>
</dbReference>
<dbReference type="InterPro" id="IPR025300">
    <property type="entry name" value="BetaGal_jelly_roll_dom"/>
</dbReference>
<dbReference type="OrthoDB" id="338211at2"/>
<evidence type="ECO:0000256" key="4">
    <source>
        <dbReference type="SAM" id="SignalP"/>
    </source>
</evidence>
<dbReference type="KEGG" id="tpx:Turpa_1115"/>
<feature type="transmembrane region" description="Helical" evidence="3">
    <location>
        <begin position="285"/>
        <end position="307"/>
    </location>
</feature>
<dbReference type="Pfam" id="PF07695">
    <property type="entry name" value="7TMR-DISM_7TM"/>
    <property type="match status" value="1"/>
</dbReference>
<feature type="transmembrane region" description="Helical" evidence="3">
    <location>
        <begin position="258"/>
        <end position="279"/>
    </location>
</feature>
<feature type="transmembrane region" description="Helical" evidence="3">
    <location>
        <begin position="192"/>
        <end position="218"/>
    </location>
</feature>
<keyword evidence="2" id="KW-0326">Glycosidase</keyword>
<evidence type="ECO:0000256" key="3">
    <source>
        <dbReference type="SAM" id="Phobius"/>
    </source>
</evidence>
<dbReference type="InterPro" id="IPR008979">
    <property type="entry name" value="Galactose-bd-like_sf"/>
</dbReference>
<dbReference type="PROSITE" id="PS50125">
    <property type="entry name" value="GUANYLATE_CYCLASE_2"/>
    <property type="match status" value="1"/>
</dbReference>
<organism evidence="6 7">
    <name type="scientific">Turneriella parva (strain ATCC BAA-1111 / DSM 21527 / NCTC 11395 / H)</name>
    <name type="common">Leptospira parva</name>
    <dbReference type="NCBI Taxonomy" id="869212"/>
    <lineage>
        <taxon>Bacteria</taxon>
        <taxon>Pseudomonadati</taxon>
        <taxon>Spirochaetota</taxon>
        <taxon>Spirochaetia</taxon>
        <taxon>Leptospirales</taxon>
        <taxon>Leptospiraceae</taxon>
        <taxon>Turneriella</taxon>
    </lineage>
</organism>
<dbReference type="InterPro" id="IPR050697">
    <property type="entry name" value="Adenylyl/Guanylyl_Cyclase_3/4"/>
</dbReference>
<keyword evidence="3" id="KW-1133">Transmembrane helix</keyword>
<name>I4B3A6_TURPD</name>
<dbReference type="HOGENOM" id="CLU_000445_105_5_12"/>
<feature type="chain" id="PRO_5003685831" evidence="4">
    <location>
        <begin position="20"/>
        <end position="707"/>
    </location>
</feature>
<feature type="transmembrane region" description="Helical" evidence="3">
    <location>
        <begin position="382"/>
        <end position="402"/>
    </location>
</feature>
<keyword evidence="7" id="KW-1185">Reference proteome</keyword>
<keyword evidence="3" id="KW-0812">Transmembrane</keyword>
<evidence type="ECO:0000256" key="1">
    <source>
        <dbReference type="ARBA" id="ARBA00022801"/>
    </source>
</evidence>
<keyword evidence="4" id="KW-0732">Signal</keyword>
<dbReference type="PANTHER" id="PTHR43081">
    <property type="entry name" value="ADENYLATE CYCLASE, TERMINAL-DIFFERENTIATION SPECIFIC-RELATED"/>
    <property type="match status" value="1"/>
</dbReference>
<protein>
    <submittedName>
        <fullName evidence="6">Adenylate/guanylate cyclase</fullName>
    </submittedName>
</protein>
<dbReference type="Pfam" id="PF13364">
    <property type="entry name" value="BetaGal_ABD2"/>
    <property type="match status" value="1"/>
</dbReference>
<dbReference type="Gene3D" id="3.30.70.1230">
    <property type="entry name" value="Nucleotide cyclase"/>
    <property type="match status" value="1"/>
</dbReference>
<dbReference type="PANTHER" id="PTHR43081:SF1">
    <property type="entry name" value="ADENYLATE CYCLASE, TERMINAL-DIFFERENTIATION SPECIFIC"/>
    <property type="match status" value="1"/>
</dbReference>
<dbReference type="Gene3D" id="2.60.120.260">
    <property type="entry name" value="Galactose-binding domain-like"/>
    <property type="match status" value="1"/>
</dbReference>
<dbReference type="Proteomes" id="UP000006048">
    <property type="component" value="Chromosome"/>
</dbReference>
<dbReference type="InterPro" id="IPR011623">
    <property type="entry name" value="7TMR_DISM_rcpt_extracell_dom1"/>
</dbReference>
<reference evidence="6 7" key="1">
    <citation type="submission" date="2012-06" db="EMBL/GenBank/DDBJ databases">
        <title>The complete chromosome of genome of Turneriella parva DSM 21527.</title>
        <authorList>
            <consortium name="US DOE Joint Genome Institute (JGI-PGF)"/>
            <person name="Lucas S."/>
            <person name="Han J."/>
            <person name="Lapidus A."/>
            <person name="Bruce D."/>
            <person name="Goodwin L."/>
            <person name="Pitluck S."/>
            <person name="Peters L."/>
            <person name="Kyrpides N."/>
            <person name="Mavromatis K."/>
            <person name="Ivanova N."/>
            <person name="Mikhailova N."/>
            <person name="Chertkov O."/>
            <person name="Detter J.C."/>
            <person name="Tapia R."/>
            <person name="Han C."/>
            <person name="Land M."/>
            <person name="Hauser L."/>
            <person name="Markowitz V."/>
            <person name="Cheng J.-F."/>
            <person name="Hugenholtz P."/>
            <person name="Woyke T."/>
            <person name="Wu D."/>
            <person name="Gronow S."/>
            <person name="Wellnitz S."/>
            <person name="Brambilla E."/>
            <person name="Klenk H.-P."/>
            <person name="Eisen J.A."/>
        </authorList>
    </citation>
    <scope>NUCLEOTIDE SEQUENCE [LARGE SCALE GENOMIC DNA]</scope>
    <source>
        <strain evidence="7">ATCC BAA-1111 / DSM 21527 / NCTC 11395 / H</strain>
    </source>
</reference>
<dbReference type="EMBL" id="CP002959">
    <property type="protein sequence ID" value="AFM11763.1"/>
    <property type="molecule type" value="Genomic_DNA"/>
</dbReference>
<feature type="transmembrane region" description="Helical" evidence="3">
    <location>
        <begin position="319"/>
        <end position="338"/>
    </location>
</feature>
<feature type="transmembrane region" description="Helical" evidence="3">
    <location>
        <begin position="160"/>
        <end position="180"/>
    </location>
</feature>
<evidence type="ECO:0000313" key="6">
    <source>
        <dbReference type="EMBL" id="AFM11763.1"/>
    </source>
</evidence>
<dbReference type="GO" id="GO:0004016">
    <property type="term" value="F:adenylate cyclase activity"/>
    <property type="evidence" value="ECO:0007669"/>
    <property type="project" value="UniProtKB-ARBA"/>
</dbReference>
<dbReference type="Pfam" id="PF00211">
    <property type="entry name" value="Guanylate_cyc"/>
    <property type="match status" value="1"/>
</dbReference>
<dbReference type="CDD" id="cd07302">
    <property type="entry name" value="CHD"/>
    <property type="match status" value="1"/>
</dbReference>
<dbReference type="InterPro" id="IPR001054">
    <property type="entry name" value="A/G_cyclase"/>
</dbReference>
<feature type="domain" description="Guanylate cyclase" evidence="5">
    <location>
        <begin position="454"/>
        <end position="580"/>
    </location>
</feature>